<dbReference type="AlphaFoldDB" id="A0A9Q1K7M4"/>
<evidence type="ECO:0000313" key="2">
    <source>
        <dbReference type="Proteomes" id="UP001153076"/>
    </source>
</evidence>
<dbReference type="OrthoDB" id="999675at2759"/>
<dbReference type="EMBL" id="JAKOGI010000239">
    <property type="protein sequence ID" value="KAJ8438821.1"/>
    <property type="molecule type" value="Genomic_DNA"/>
</dbReference>
<organism evidence="1 2">
    <name type="scientific">Carnegiea gigantea</name>
    <dbReference type="NCBI Taxonomy" id="171969"/>
    <lineage>
        <taxon>Eukaryota</taxon>
        <taxon>Viridiplantae</taxon>
        <taxon>Streptophyta</taxon>
        <taxon>Embryophyta</taxon>
        <taxon>Tracheophyta</taxon>
        <taxon>Spermatophyta</taxon>
        <taxon>Magnoliopsida</taxon>
        <taxon>eudicotyledons</taxon>
        <taxon>Gunneridae</taxon>
        <taxon>Pentapetalae</taxon>
        <taxon>Caryophyllales</taxon>
        <taxon>Cactineae</taxon>
        <taxon>Cactaceae</taxon>
        <taxon>Cactoideae</taxon>
        <taxon>Echinocereeae</taxon>
        <taxon>Carnegiea</taxon>
    </lineage>
</organism>
<comment type="caution">
    <text evidence="1">The sequence shown here is derived from an EMBL/GenBank/DDBJ whole genome shotgun (WGS) entry which is preliminary data.</text>
</comment>
<gene>
    <name evidence="1" type="ORF">Cgig2_023013</name>
</gene>
<protein>
    <submittedName>
        <fullName evidence="1">Uncharacterized protein</fullName>
    </submittedName>
</protein>
<proteinExistence type="predicted"/>
<name>A0A9Q1K7M4_9CARY</name>
<keyword evidence="2" id="KW-1185">Reference proteome</keyword>
<accession>A0A9Q1K7M4</accession>
<reference evidence="1" key="1">
    <citation type="submission" date="2022-04" db="EMBL/GenBank/DDBJ databases">
        <title>Carnegiea gigantea Genome sequencing and assembly v2.</title>
        <authorList>
            <person name="Copetti D."/>
            <person name="Sanderson M.J."/>
            <person name="Burquez A."/>
            <person name="Wojciechowski M.F."/>
        </authorList>
    </citation>
    <scope>NUCLEOTIDE SEQUENCE</scope>
    <source>
        <strain evidence="1">SGP5-SGP5p</strain>
        <tissue evidence="1">Aerial part</tissue>
    </source>
</reference>
<evidence type="ECO:0000313" key="1">
    <source>
        <dbReference type="EMBL" id="KAJ8438821.1"/>
    </source>
</evidence>
<sequence>MCLTIFPSSFNAILMLTDETDATIASSLKACGLRNPLVKTWATKYEIKIPLGMWATKYGSLKPFQMITTTRRTLGQIIEWRKKEEVLWWQRAHSDCVKYGDANSRWFHLRANMRRAKNTITGLQDSVGICRTSHASITSIDNSSLMTYSPHLSLQISRIWLPYPISFKPITLHSRPYEDYKVSDLINR</sequence>
<dbReference type="Proteomes" id="UP001153076">
    <property type="component" value="Unassembled WGS sequence"/>
</dbReference>